<name>A0ABW0Z7R5_9ACTN</name>
<keyword evidence="2" id="KW-1185">Reference proteome</keyword>
<protein>
    <submittedName>
        <fullName evidence="1">Uncharacterized protein</fullName>
    </submittedName>
</protein>
<accession>A0ABW0Z7R5</accession>
<organism evidence="1 2">
    <name type="scientific">Streptomyces gamaensis</name>
    <dbReference type="NCBI Taxonomy" id="1763542"/>
    <lineage>
        <taxon>Bacteria</taxon>
        <taxon>Bacillati</taxon>
        <taxon>Actinomycetota</taxon>
        <taxon>Actinomycetes</taxon>
        <taxon>Kitasatosporales</taxon>
        <taxon>Streptomycetaceae</taxon>
        <taxon>Streptomyces</taxon>
    </lineage>
</organism>
<evidence type="ECO:0000313" key="2">
    <source>
        <dbReference type="Proteomes" id="UP001596083"/>
    </source>
</evidence>
<proteinExistence type="predicted"/>
<dbReference type="Proteomes" id="UP001596083">
    <property type="component" value="Unassembled WGS sequence"/>
</dbReference>
<dbReference type="RefSeq" id="WP_390319209.1">
    <property type="nucleotide sequence ID" value="NZ_JBHSPB010000015.1"/>
</dbReference>
<dbReference type="EMBL" id="JBHSPB010000015">
    <property type="protein sequence ID" value="MFC5723093.1"/>
    <property type="molecule type" value="Genomic_DNA"/>
</dbReference>
<comment type="caution">
    <text evidence="1">The sequence shown here is derived from an EMBL/GenBank/DDBJ whole genome shotgun (WGS) entry which is preliminary data.</text>
</comment>
<sequence length="177" mass="19401">MPDLLWDDVRNFFDPDLMGALPDVCVENTSVEDWQAVFDLIRSSGWTWEYVEGSAAGPLPLAAEVLPRPDDAESVVLRVWPVPGVCVHFWLMSAEEIDFDVDLRELQGQEGVDTLCRFLSTLGRRLNKMVAMTDEGGYGHPVLGFDPAADRVVLMADPESVGLAPGSVSVPGASRIR</sequence>
<reference evidence="2" key="1">
    <citation type="journal article" date="2019" name="Int. J. Syst. Evol. Microbiol.">
        <title>The Global Catalogue of Microorganisms (GCM) 10K type strain sequencing project: providing services to taxonomists for standard genome sequencing and annotation.</title>
        <authorList>
            <consortium name="The Broad Institute Genomics Platform"/>
            <consortium name="The Broad Institute Genome Sequencing Center for Infectious Disease"/>
            <person name="Wu L."/>
            <person name="Ma J."/>
        </authorList>
    </citation>
    <scope>NUCLEOTIDE SEQUENCE [LARGE SCALE GENOMIC DNA]</scope>
    <source>
        <strain evidence="2">CGMCC 4.7304</strain>
    </source>
</reference>
<evidence type="ECO:0000313" key="1">
    <source>
        <dbReference type="EMBL" id="MFC5723093.1"/>
    </source>
</evidence>
<gene>
    <name evidence="1" type="ORF">ACFP1Z_23270</name>
</gene>